<name>A0ABY7GU57_9BACT</name>
<proteinExistence type="predicted"/>
<keyword evidence="4" id="KW-1185">Reference proteome</keyword>
<dbReference type="PROSITE" id="PS51257">
    <property type="entry name" value="PROKAR_LIPOPROTEIN"/>
    <property type="match status" value="1"/>
</dbReference>
<dbReference type="InterPro" id="IPR011990">
    <property type="entry name" value="TPR-like_helical_dom_sf"/>
</dbReference>
<evidence type="ECO:0000259" key="2">
    <source>
        <dbReference type="PROSITE" id="PS51352"/>
    </source>
</evidence>
<dbReference type="InterPro" id="IPR036249">
    <property type="entry name" value="Thioredoxin-like_sf"/>
</dbReference>
<evidence type="ECO:0000313" key="3">
    <source>
        <dbReference type="EMBL" id="WAS90454.1"/>
    </source>
</evidence>
<dbReference type="InterPro" id="IPR000866">
    <property type="entry name" value="AhpC/TSA"/>
</dbReference>
<gene>
    <name evidence="3" type="ORF">O0S08_30055</name>
</gene>
<dbReference type="Gene3D" id="1.25.40.10">
    <property type="entry name" value="Tetratricopeptide repeat domain"/>
    <property type="match status" value="1"/>
</dbReference>
<dbReference type="Gene3D" id="3.40.30.10">
    <property type="entry name" value="Glutaredoxin"/>
    <property type="match status" value="1"/>
</dbReference>
<protein>
    <submittedName>
        <fullName evidence="3">TlpA disulfide reductase family protein</fullName>
    </submittedName>
</protein>
<dbReference type="PANTHER" id="PTHR42852:SF17">
    <property type="entry name" value="THIOREDOXIN-LIKE PROTEIN HI_1115"/>
    <property type="match status" value="1"/>
</dbReference>
<evidence type="ECO:0000256" key="1">
    <source>
        <dbReference type="ARBA" id="ARBA00023284"/>
    </source>
</evidence>
<dbReference type="EMBL" id="CP114040">
    <property type="protein sequence ID" value="WAS90454.1"/>
    <property type="molecule type" value="Genomic_DNA"/>
</dbReference>
<organism evidence="3 4">
    <name type="scientific">Nannocystis punicea</name>
    <dbReference type="NCBI Taxonomy" id="2995304"/>
    <lineage>
        <taxon>Bacteria</taxon>
        <taxon>Pseudomonadati</taxon>
        <taxon>Myxococcota</taxon>
        <taxon>Polyangia</taxon>
        <taxon>Nannocystales</taxon>
        <taxon>Nannocystaceae</taxon>
        <taxon>Nannocystis</taxon>
    </lineage>
</organism>
<dbReference type="InterPro" id="IPR050553">
    <property type="entry name" value="Thioredoxin_ResA/DsbE_sf"/>
</dbReference>
<evidence type="ECO:0000313" key="4">
    <source>
        <dbReference type="Proteomes" id="UP001164459"/>
    </source>
</evidence>
<feature type="domain" description="Thioredoxin" evidence="2">
    <location>
        <begin position="575"/>
        <end position="714"/>
    </location>
</feature>
<dbReference type="PANTHER" id="PTHR42852">
    <property type="entry name" value="THIOL:DISULFIDE INTERCHANGE PROTEIN DSBE"/>
    <property type="match status" value="1"/>
</dbReference>
<sequence length="721" mass="78098">MLRSSSVLKVMCLMLGLGLGGCSPRAPKGVVSREAPAVDAAEVAADRLRARLTEDDGEGCAAEGAALVEQHPGSGRARAWWLACVARTGRNLEAAALADRWVSERPGDAWALWARMAVWHEESEPARPLYLAGTATLIEALAGHPDAVRLRAAALAKWGHGDELMALAAAHPTAPRWARAVARLRTGDATQLPLALADAHEVAETDPEFVTTAALLGAELLRANRVSEALAWVDRGLARAPDSLQLRRQRWWLLQLQPREPADRKRDVLEDISSTLARTGERPAVLLAAAETYRFVGEEGLAGQLEARIAGEFADSPAAEALLARRNRALTGANPYASAKPTAAQLEAQRTADEAFLARPRLHDPLLREEAALRRFEATLADPAKSAAEVVAAIDAARPLVHKDLREFLAAAARALIDRGAELERAEALVRQGLQAVANEVAAAQARGHAFQGMDGWLEGGLYDLLARVRLAERRVRDAEAALAEANKRGSQGDDHALAQAELTRLRGDADEADRILVACSDAYDGDPGDDPCRRGLAAAWQRAHGGLAGLDAHVAKMLARTREQRRQAVFAAIAAEPKPAPEFRFTRLDGGVVSSESTRGKLVVLHFWFTTCEPCVEELPRWQEFVDAHAKQRDVEVLSVHAIGSPDEVQAWLGEHPQRFPVAMSDGYCERAMVWSFPTTWFLDRQGRIAYVSDGAGPDLPLEFAWRVEGVRAAERGRAG</sequence>
<dbReference type="CDD" id="cd02966">
    <property type="entry name" value="TlpA_like_family"/>
    <property type="match status" value="1"/>
</dbReference>
<dbReference type="InterPro" id="IPR013766">
    <property type="entry name" value="Thioredoxin_domain"/>
</dbReference>
<dbReference type="PROSITE" id="PS51352">
    <property type="entry name" value="THIOREDOXIN_2"/>
    <property type="match status" value="1"/>
</dbReference>
<dbReference type="PROSITE" id="PS00194">
    <property type="entry name" value="THIOREDOXIN_1"/>
    <property type="match status" value="1"/>
</dbReference>
<dbReference type="RefSeq" id="WP_269032781.1">
    <property type="nucleotide sequence ID" value="NZ_CP114040.1"/>
</dbReference>
<dbReference type="SUPFAM" id="SSF52833">
    <property type="entry name" value="Thioredoxin-like"/>
    <property type="match status" value="1"/>
</dbReference>
<keyword evidence="1" id="KW-0676">Redox-active center</keyword>
<reference evidence="3" key="1">
    <citation type="submission" date="2022-11" db="EMBL/GenBank/DDBJ databases">
        <title>Minimal conservation of predation-associated metabolite biosynthetic gene clusters underscores biosynthetic potential of Myxococcota including descriptions for ten novel species: Archangium lansinium sp. nov., Myxococcus landrumus sp. nov., Nannocystis bai.</title>
        <authorList>
            <person name="Ahearne A."/>
            <person name="Stevens C."/>
            <person name="Dowd S."/>
        </authorList>
    </citation>
    <scope>NUCLEOTIDE SEQUENCE</scope>
    <source>
        <strain evidence="3">Fl3</strain>
    </source>
</reference>
<dbReference type="Pfam" id="PF00578">
    <property type="entry name" value="AhpC-TSA"/>
    <property type="match status" value="1"/>
</dbReference>
<accession>A0ABY7GU57</accession>
<dbReference type="SUPFAM" id="SSF48452">
    <property type="entry name" value="TPR-like"/>
    <property type="match status" value="1"/>
</dbReference>
<dbReference type="Proteomes" id="UP001164459">
    <property type="component" value="Chromosome"/>
</dbReference>
<dbReference type="InterPro" id="IPR017937">
    <property type="entry name" value="Thioredoxin_CS"/>
</dbReference>